<gene>
    <name evidence="3" type="ORF">PYCCODRAFT_1391245</name>
</gene>
<dbReference type="SUPFAM" id="SSF48371">
    <property type="entry name" value="ARM repeat"/>
    <property type="match status" value="1"/>
</dbReference>
<dbReference type="GO" id="GO:0005829">
    <property type="term" value="C:cytosol"/>
    <property type="evidence" value="ECO:0007669"/>
    <property type="project" value="TreeGrafter"/>
</dbReference>
<proteinExistence type="inferred from homology"/>
<organism evidence="3 4">
    <name type="scientific">Trametes coccinea (strain BRFM310)</name>
    <name type="common">Pycnoporus coccineus</name>
    <dbReference type="NCBI Taxonomy" id="1353009"/>
    <lineage>
        <taxon>Eukaryota</taxon>
        <taxon>Fungi</taxon>
        <taxon>Dikarya</taxon>
        <taxon>Basidiomycota</taxon>
        <taxon>Agaricomycotina</taxon>
        <taxon>Agaricomycetes</taxon>
        <taxon>Polyporales</taxon>
        <taxon>Polyporaceae</taxon>
        <taxon>Trametes</taxon>
    </lineage>
</organism>
<dbReference type="EMBL" id="KZ084109">
    <property type="protein sequence ID" value="OSD01769.1"/>
    <property type="molecule type" value="Genomic_DNA"/>
</dbReference>
<dbReference type="GO" id="GO:0005634">
    <property type="term" value="C:nucleus"/>
    <property type="evidence" value="ECO:0007669"/>
    <property type="project" value="TreeGrafter"/>
</dbReference>
<keyword evidence="4" id="KW-1185">Reference proteome</keyword>
<dbReference type="Pfam" id="PF10521">
    <property type="entry name" value="Tti2"/>
    <property type="match status" value="1"/>
</dbReference>
<comment type="similarity">
    <text evidence="1">Belongs to the TTI2 family.</text>
</comment>
<accession>A0A1Y2IKV4</accession>
<dbReference type="GO" id="GO:0110078">
    <property type="term" value="C:TTT Hsp90 cochaperone complex"/>
    <property type="evidence" value="ECO:0007669"/>
    <property type="project" value="InterPro"/>
</dbReference>
<reference evidence="3 4" key="1">
    <citation type="journal article" date="2015" name="Biotechnol. Biofuels">
        <title>Enhanced degradation of softwood versus hardwood by the white-rot fungus Pycnoporus coccineus.</title>
        <authorList>
            <person name="Couturier M."/>
            <person name="Navarro D."/>
            <person name="Chevret D."/>
            <person name="Henrissat B."/>
            <person name="Piumi F."/>
            <person name="Ruiz-Duenas F.J."/>
            <person name="Martinez A.T."/>
            <person name="Grigoriev I.V."/>
            <person name="Riley R."/>
            <person name="Lipzen A."/>
            <person name="Berrin J.G."/>
            <person name="Master E.R."/>
            <person name="Rosso M.N."/>
        </authorList>
    </citation>
    <scope>NUCLEOTIDE SEQUENCE [LARGE SCALE GENOMIC DNA]</scope>
    <source>
        <strain evidence="3 4">BRFM310</strain>
    </source>
</reference>
<evidence type="ECO:0000313" key="4">
    <source>
        <dbReference type="Proteomes" id="UP000193067"/>
    </source>
</evidence>
<dbReference type="STRING" id="1353009.A0A1Y2IKV4"/>
<evidence type="ECO:0000256" key="2">
    <source>
        <dbReference type="SAM" id="MobiDB-lite"/>
    </source>
</evidence>
<dbReference type="InterPro" id="IPR016024">
    <property type="entry name" value="ARM-type_fold"/>
</dbReference>
<evidence type="ECO:0008006" key="5">
    <source>
        <dbReference type="Google" id="ProtNLM"/>
    </source>
</evidence>
<name>A0A1Y2IKV4_TRAC3</name>
<dbReference type="InterPro" id="IPR018870">
    <property type="entry name" value="Tti2"/>
</dbReference>
<dbReference type="Proteomes" id="UP000193067">
    <property type="component" value="Unassembled WGS sequence"/>
</dbReference>
<protein>
    <recommendedName>
        <fullName evidence="5">ARM repeat-containing protein</fullName>
    </recommendedName>
</protein>
<dbReference type="OrthoDB" id="6417021at2759"/>
<dbReference type="AlphaFoldDB" id="A0A1Y2IKV4"/>
<evidence type="ECO:0000313" key="3">
    <source>
        <dbReference type="EMBL" id="OSD01769.1"/>
    </source>
</evidence>
<evidence type="ECO:0000256" key="1">
    <source>
        <dbReference type="ARBA" id="ARBA00034736"/>
    </source>
</evidence>
<dbReference type="PANTHER" id="PTHR32226">
    <property type="entry name" value="TELO2-INTERACTING PROTEIN 2"/>
    <property type="match status" value="1"/>
</dbReference>
<dbReference type="PANTHER" id="PTHR32226:SF2">
    <property type="entry name" value="TELO2-INTERACTING PROTEIN 2"/>
    <property type="match status" value="1"/>
</dbReference>
<sequence length="440" mass="49078">MEDKAGLFDNSTLVELRVPREFSLKLGDDAEAETIRDLELWKQKTCKALSNLRKQLRCRQTIPLQAAAQVIYHTASFDGDGPWVVDRSRAIAREILSEYANPSVDVLERVLRNFVKPIFSLNPHPGLNVDTGRKLPRPAGGPSGGLDHLEGQEWKSHPELFSVLSWCLRQSNERAVEKLWHLFVPPLMTYLDDHQVPYKLQGVYLASELLRHAPPDLLRRTGVDVLLSTSLKTCLTFLHDPETPGLIRATVSAYLRLTQSTTTDGSAARFDQLCGLLGDSIIGNVWVYAYREPSVIEASVDCIPAVVTLLDIGTVRYLKALIPQLVFPLIPAPENGASIGYKMSSARALSVVVRVCAPRIHNWRGTILEGVLKCWVELADRKGDNEETSQLRDHLRHICTELLNACRASAPQVIAELQSIQRLDSLLFEPLLSNSFEPGQ</sequence>
<feature type="region of interest" description="Disordered" evidence="2">
    <location>
        <begin position="129"/>
        <end position="149"/>
    </location>
</feature>